<evidence type="ECO:0000256" key="6">
    <source>
        <dbReference type="ARBA" id="ARBA00022490"/>
    </source>
</evidence>
<dbReference type="InterPro" id="IPR036635">
    <property type="entry name" value="MurB_C_sf"/>
</dbReference>
<keyword evidence="12 17" id="KW-0573">Peptidoglycan synthesis</keyword>
<name>A0AA87RB35_9MICO</name>
<evidence type="ECO:0000256" key="3">
    <source>
        <dbReference type="ARBA" id="ARBA00004496"/>
    </source>
</evidence>
<reference evidence="19 20" key="1">
    <citation type="submission" date="2019-07" db="EMBL/GenBank/DDBJ databases">
        <title>Whole genome shotgun sequence of Agrococcus baldri NBRC 103055.</title>
        <authorList>
            <person name="Hosoyama A."/>
            <person name="Uohara A."/>
            <person name="Ohji S."/>
            <person name="Ichikawa N."/>
        </authorList>
    </citation>
    <scope>NUCLEOTIDE SEQUENCE [LARGE SCALE GENOMIC DNA]</scope>
    <source>
        <strain evidence="19 20">NBRC 103055</strain>
    </source>
</reference>
<evidence type="ECO:0000256" key="5">
    <source>
        <dbReference type="ARBA" id="ARBA00010485"/>
    </source>
</evidence>
<comment type="pathway">
    <text evidence="4 17">Cell wall biogenesis; peptidoglycan biosynthesis.</text>
</comment>
<evidence type="ECO:0000256" key="2">
    <source>
        <dbReference type="ARBA" id="ARBA00003921"/>
    </source>
</evidence>
<feature type="domain" description="FAD-binding PCMH-type" evidence="18">
    <location>
        <begin position="27"/>
        <end position="212"/>
    </location>
</feature>
<keyword evidence="10 17" id="KW-0521">NADP</keyword>
<evidence type="ECO:0000313" key="19">
    <source>
        <dbReference type="EMBL" id="GEK79432.1"/>
    </source>
</evidence>
<feature type="active site" evidence="17">
    <location>
        <position position="389"/>
    </location>
</feature>
<dbReference type="GO" id="GO:0071555">
    <property type="term" value="P:cell wall organization"/>
    <property type="evidence" value="ECO:0007669"/>
    <property type="project" value="UniProtKB-KW"/>
</dbReference>
<keyword evidence="9 17" id="KW-0274">FAD</keyword>
<dbReference type="HAMAP" id="MF_00037">
    <property type="entry name" value="MurB"/>
    <property type="match status" value="1"/>
</dbReference>
<comment type="subcellular location">
    <subcellularLocation>
        <location evidence="3 17">Cytoplasm</location>
    </subcellularLocation>
</comment>
<dbReference type="InterPro" id="IPR003170">
    <property type="entry name" value="MurB"/>
</dbReference>
<dbReference type="InterPro" id="IPR016169">
    <property type="entry name" value="FAD-bd_PCMH_sub2"/>
</dbReference>
<keyword evidence="14 17" id="KW-0131">Cell cycle</keyword>
<dbReference type="EC" id="1.3.1.98" evidence="17"/>
<dbReference type="AlphaFoldDB" id="A0AA87RB35"/>
<evidence type="ECO:0000256" key="13">
    <source>
        <dbReference type="ARBA" id="ARBA00023002"/>
    </source>
</evidence>
<organism evidence="19 20">
    <name type="scientific">Agrococcus baldri</name>
    <dbReference type="NCBI Taxonomy" id="153730"/>
    <lineage>
        <taxon>Bacteria</taxon>
        <taxon>Bacillati</taxon>
        <taxon>Actinomycetota</taxon>
        <taxon>Actinomycetes</taxon>
        <taxon>Micrococcales</taxon>
        <taxon>Microbacteriaceae</taxon>
        <taxon>Agrococcus</taxon>
    </lineage>
</organism>
<dbReference type="InterPro" id="IPR016167">
    <property type="entry name" value="FAD-bd_PCMH_sub1"/>
</dbReference>
<evidence type="ECO:0000313" key="20">
    <source>
        <dbReference type="Proteomes" id="UP000321749"/>
    </source>
</evidence>
<keyword evidence="8 17" id="KW-0285">Flavoprotein</keyword>
<dbReference type="GO" id="GO:0005829">
    <property type="term" value="C:cytosol"/>
    <property type="evidence" value="ECO:0007669"/>
    <property type="project" value="TreeGrafter"/>
</dbReference>
<dbReference type="PANTHER" id="PTHR21071:SF4">
    <property type="entry name" value="UDP-N-ACETYLENOLPYRUVOYLGLUCOSAMINE REDUCTASE"/>
    <property type="match status" value="1"/>
</dbReference>
<feature type="active site" evidence="17">
    <location>
        <position position="189"/>
    </location>
</feature>
<dbReference type="InterPro" id="IPR036318">
    <property type="entry name" value="FAD-bd_PCMH-like_sf"/>
</dbReference>
<dbReference type="GO" id="GO:0051301">
    <property type="term" value="P:cell division"/>
    <property type="evidence" value="ECO:0007669"/>
    <property type="project" value="UniProtKB-KW"/>
</dbReference>
<dbReference type="PROSITE" id="PS51387">
    <property type="entry name" value="FAD_PCMH"/>
    <property type="match status" value="1"/>
</dbReference>
<dbReference type="PANTHER" id="PTHR21071">
    <property type="entry name" value="UDP-N-ACETYLENOLPYRUVOYLGLUCOSAMINE REDUCTASE"/>
    <property type="match status" value="1"/>
</dbReference>
<keyword evidence="13 17" id="KW-0560">Oxidoreductase</keyword>
<keyword evidence="20" id="KW-1185">Reference proteome</keyword>
<dbReference type="SUPFAM" id="SSF56194">
    <property type="entry name" value="Uridine diphospho-N-Acetylenolpyruvylglucosamine reductase, MurB, C-terminal domain"/>
    <property type="match status" value="1"/>
</dbReference>
<keyword evidence="11 17" id="KW-0133">Cell shape</keyword>
<protein>
    <recommendedName>
        <fullName evidence="17">UDP-N-acetylenolpyruvoylglucosamine reductase</fullName>
        <ecNumber evidence="17">1.3.1.98</ecNumber>
    </recommendedName>
    <alternativeName>
        <fullName evidence="17">UDP-N-acetylmuramate dehydrogenase</fullName>
    </alternativeName>
</protein>
<comment type="catalytic activity">
    <reaction evidence="16 17">
        <text>UDP-N-acetyl-alpha-D-muramate + NADP(+) = UDP-N-acetyl-3-O-(1-carboxyvinyl)-alpha-D-glucosamine + NADPH + H(+)</text>
        <dbReference type="Rhea" id="RHEA:12248"/>
        <dbReference type="ChEBI" id="CHEBI:15378"/>
        <dbReference type="ChEBI" id="CHEBI:57783"/>
        <dbReference type="ChEBI" id="CHEBI:58349"/>
        <dbReference type="ChEBI" id="CHEBI:68483"/>
        <dbReference type="ChEBI" id="CHEBI:70757"/>
        <dbReference type="EC" id="1.3.1.98"/>
    </reaction>
</comment>
<evidence type="ECO:0000256" key="11">
    <source>
        <dbReference type="ARBA" id="ARBA00022960"/>
    </source>
</evidence>
<accession>A0AA87RB35</accession>
<dbReference type="NCBIfam" id="NF010478">
    <property type="entry name" value="PRK13903.1"/>
    <property type="match status" value="1"/>
</dbReference>
<dbReference type="SUPFAM" id="SSF56176">
    <property type="entry name" value="FAD-binding/transporter-associated domain-like"/>
    <property type="match status" value="1"/>
</dbReference>
<evidence type="ECO:0000256" key="7">
    <source>
        <dbReference type="ARBA" id="ARBA00022618"/>
    </source>
</evidence>
<evidence type="ECO:0000256" key="12">
    <source>
        <dbReference type="ARBA" id="ARBA00022984"/>
    </source>
</evidence>
<comment type="function">
    <text evidence="2 17">Cell wall formation.</text>
</comment>
<evidence type="ECO:0000256" key="8">
    <source>
        <dbReference type="ARBA" id="ARBA00022630"/>
    </source>
</evidence>
<dbReference type="Proteomes" id="UP000321749">
    <property type="component" value="Unassembled WGS sequence"/>
</dbReference>
<evidence type="ECO:0000256" key="9">
    <source>
        <dbReference type="ARBA" id="ARBA00022827"/>
    </source>
</evidence>
<dbReference type="EMBL" id="BJUU01000003">
    <property type="protein sequence ID" value="GEK79432.1"/>
    <property type="molecule type" value="Genomic_DNA"/>
</dbReference>
<dbReference type="InterPro" id="IPR016166">
    <property type="entry name" value="FAD-bd_PCMH"/>
</dbReference>
<dbReference type="Gene3D" id="3.30.465.10">
    <property type="match status" value="1"/>
</dbReference>
<evidence type="ECO:0000256" key="16">
    <source>
        <dbReference type="ARBA" id="ARBA00048914"/>
    </source>
</evidence>
<dbReference type="GO" id="GO:0008360">
    <property type="term" value="P:regulation of cell shape"/>
    <property type="evidence" value="ECO:0007669"/>
    <property type="project" value="UniProtKB-KW"/>
</dbReference>
<dbReference type="GO" id="GO:0008762">
    <property type="term" value="F:UDP-N-acetylmuramate dehydrogenase activity"/>
    <property type="evidence" value="ECO:0007669"/>
    <property type="project" value="UniProtKB-UniRule"/>
</dbReference>
<dbReference type="GO" id="GO:0071949">
    <property type="term" value="F:FAD binding"/>
    <property type="evidence" value="ECO:0007669"/>
    <property type="project" value="InterPro"/>
</dbReference>
<keyword evidence="15 17" id="KW-0961">Cell wall biogenesis/degradation</keyword>
<comment type="cofactor">
    <cofactor evidence="1 17">
        <name>FAD</name>
        <dbReference type="ChEBI" id="CHEBI:57692"/>
    </cofactor>
</comment>
<evidence type="ECO:0000256" key="17">
    <source>
        <dbReference type="HAMAP-Rule" id="MF_00037"/>
    </source>
</evidence>
<evidence type="ECO:0000256" key="4">
    <source>
        <dbReference type="ARBA" id="ARBA00004752"/>
    </source>
</evidence>
<keyword evidence="6 17" id="KW-0963">Cytoplasm</keyword>
<evidence type="ECO:0000256" key="15">
    <source>
        <dbReference type="ARBA" id="ARBA00023316"/>
    </source>
</evidence>
<dbReference type="Pfam" id="PF02873">
    <property type="entry name" value="MurB_C"/>
    <property type="match status" value="1"/>
</dbReference>
<dbReference type="GO" id="GO:0009252">
    <property type="term" value="P:peptidoglycan biosynthetic process"/>
    <property type="evidence" value="ECO:0007669"/>
    <property type="project" value="UniProtKB-UniRule"/>
</dbReference>
<evidence type="ECO:0000256" key="14">
    <source>
        <dbReference type="ARBA" id="ARBA00023306"/>
    </source>
</evidence>
<evidence type="ECO:0000256" key="1">
    <source>
        <dbReference type="ARBA" id="ARBA00001974"/>
    </source>
</evidence>
<sequence length="397" mass="41485">MSPEPMSPEPMTQSAPRTLADATTMRVGGEVATWVEAATRDEVERAYAAALDDDFTPLLLLGGGSNTVASSEPFDGTVLRVATRGIRTLPAPQPPHRPAGEEPPADDSVVLRVEAGESWEALVAQAVADGLAGLEALSGIPGSVGAAPIQNIGAYGQELASTLVGIELLERDTLEVRHVPAAELRLGYRDSAIKRGGLTGVVLSVDLRLRRSADGRSQPVAYQQLASALGVELGTRVPLADVRASVLALRRSKGMVLSEDPDSVSAGSFFTNPIVSARFANELPQDAPRWSVAPQLSATVLPLDADTPAGSVPSLERPVPQVKLSAAWLIEQAGVTRGFALPGSRAAVSSKHTLALTNRGGATGEQVAELARFVQARVENQFGVHLVPEPVLVGLPL</sequence>
<evidence type="ECO:0000256" key="10">
    <source>
        <dbReference type="ARBA" id="ARBA00022857"/>
    </source>
</evidence>
<comment type="similarity">
    <text evidence="5 17">Belongs to the MurB family.</text>
</comment>
<evidence type="ECO:0000259" key="18">
    <source>
        <dbReference type="PROSITE" id="PS51387"/>
    </source>
</evidence>
<dbReference type="Pfam" id="PF01565">
    <property type="entry name" value="FAD_binding_4"/>
    <property type="match status" value="1"/>
</dbReference>
<dbReference type="Gene3D" id="3.30.43.10">
    <property type="entry name" value="Uridine Diphospho-n-acetylenolpyruvylglucosamine Reductase, domain 2"/>
    <property type="match status" value="1"/>
</dbReference>
<dbReference type="InterPro" id="IPR011601">
    <property type="entry name" value="MurB_C"/>
</dbReference>
<proteinExistence type="inferred from homology"/>
<keyword evidence="7 17" id="KW-0132">Cell division</keyword>
<gene>
    <name evidence="17 19" type="primary">murB</name>
    <name evidence="19" type="ORF">ABA31_07830</name>
</gene>
<comment type="caution">
    <text evidence="19">The sequence shown here is derived from an EMBL/GenBank/DDBJ whole genome shotgun (WGS) entry which is preliminary data.</text>
</comment>
<dbReference type="Gene3D" id="3.90.78.10">
    <property type="entry name" value="UDP-N-acetylenolpyruvoylglucosamine reductase, C-terminal domain"/>
    <property type="match status" value="1"/>
</dbReference>
<dbReference type="InterPro" id="IPR006094">
    <property type="entry name" value="Oxid_FAD_bind_N"/>
</dbReference>
<feature type="active site" description="Proton donor" evidence="17">
    <location>
        <position position="268"/>
    </location>
</feature>